<reference evidence="1" key="1">
    <citation type="submission" date="2022-02" db="EMBL/GenBank/DDBJ databases">
        <authorList>
            <person name="King R."/>
        </authorList>
    </citation>
    <scope>NUCLEOTIDE SEQUENCE</scope>
</reference>
<organism evidence="1 2">
    <name type="scientific">Aphis gossypii</name>
    <name type="common">Cotton aphid</name>
    <dbReference type="NCBI Taxonomy" id="80765"/>
    <lineage>
        <taxon>Eukaryota</taxon>
        <taxon>Metazoa</taxon>
        <taxon>Ecdysozoa</taxon>
        <taxon>Arthropoda</taxon>
        <taxon>Hexapoda</taxon>
        <taxon>Insecta</taxon>
        <taxon>Pterygota</taxon>
        <taxon>Neoptera</taxon>
        <taxon>Paraneoptera</taxon>
        <taxon>Hemiptera</taxon>
        <taxon>Sternorrhyncha</taxon>
        <taxon>Aphidomorpha</taxon>
        <taxon>Aphidoidea</taxon>
        <taxon>Aphididae</taxon>
        <taxon>Aphidini</taxon>
        <taxon>Aphis</taxon>
        <taxon>Aphis</taxon>
    </lineage>
</organism>
<evidence type="ECO:0000313" key="1">
    <source>
        <dbReference type="EMBL" id="CAH1708846.1"/>
    </source>
</evidence>
<reference evidence="1" key="2">
    <citation type="submission" date="2022-10" db="EMBL/GenBank/DDBJ databases">
        <authorList>
            <consortium name="ENA_rothamsted_submissions"/>
            <consortium name="culmorum"/>
            <person name="King R."/>
        </authorList>
    </citation>
    <scope>NUCLEOTIDE SEQUENCE</scope>
</reference>
<keyword evidence="2" id="KW-1185">Reference proteome</keyword>
<proteinExistence type="predicted"/>
<evidence type="ECO:0008006" key="3">
    <source>
        <dbReference type="Google" id="ProtNLM"/>
    </source>
</evidence>
<protein>
    <recommendedName>
        <fullName evidence="3">THAP-type domain-containing protein</fullName>
    </recommendedName>
</protein>
<dbReference type="EMBL" id="OU899034">
    <property type="protein sequence ID" value="CAH1708846.1"/>
    <property type="molecule type" value="Genomic_DNA"/>
</dbReference>
<name>A0A9P0ILD0_APHGO</name>
<dbReference type="AlphaFoldDB" id="A0A9P0ILD0"/>
<gene>
    <name evidence="1" type="ORF">APHIGO_LOCUS573</name>
</gene>
<accession>A0A9P0ILD0</accession>
<dbReference type="Proteomes" id="UP001154329">
    <property type="component" value="Chromosome 1"/>
</dbReference>
<sequence>MLAVYSILKPPKSGNCSILSLETPKITISDLKTIFNTNDITEKEKKIEHLRKTLDSYVTVGLEVEDVFDNNDHNYFKVDTETCVLYYICGYITRYFMKHINCKVCQKAIVGTTDFCDRPESVLTNLKSRGALTYPNKILFSLITEIEKSFSKFCDYSDAFNLTVNDFFSGSLNRIKWPCSQHKCDTLTSILSYYITMRMRQYTQIVNKNVAKVNAKKKKCSKLIVS</sequence>
<evidence type="ECO:0000313" key="2">
    <source>
        <dbReference type="Proteomes" id="UP001154329"/>
    </source>
</evidence>